<dbReference type="AlphaFoldDB" id="A0AAJ0D832"/>
<reference evidence="1" key="1">
    <citation type="submission" date="2023-04" db="EMBL/GenBank/DDBJ databases">
        <title>Black Yeasts Isolated from many extreme environments.</title>
        <authorList>
            <person name="Coleine C."/>
            <person name="Stajich J.E."/>
            <person name="Selbmann L."/>
        </authorList>
    </citation>
    <scope>NUCLEOTIDE SEQUENCE</scope>
    <source>
        <strain evidence="1">CCFEE 5312</strain>
    </source>
</reference>
<dbReference type="InterPro" id="IPR038883">
    <property type="entry name" value="AN11006-like"/>
</dbReference>
<dbReference type="EMBL" id="JAWDJX010000047">
    <property type="protein sequence ID" value="KAK3048584.1"/>
    <property type="molecule type" value="Genomic_DNA"/>
</dbReference>
<evidence type="ECO:0000313" key="1">
    <source>
        <dbReference type="EMBL" id="KAK3048584.1"/>
    </source>
</evidence>
<dbReference type="Proteomes" id="UP001271007">
    <property type="component" value="Unassembled WGS sequence"/>
</dbReference>
<dbReference type="PANTHER" id="PTHR42085:SF2">
    <property type="entry name" value="F-BOX DOMAIN-CONTAINING PROTEIN"/>
    <property type="match status" value="1"/>
</dbReference>
<accession>A0AAJ0D832</accession>
<proteinExistence type="predicted"/>
<evidence type="ECO:0000313" key="2">
    <source>
        <dbReference type="Proteomes" id="UP001271007"/>
    </source>
</evidence>
<name>A0AAJ0D832_9PEZI</name>
<sequence>MARKKRQKAAKQRGIRAQNLTQLSQRCESTGANYTPFQDNKEQTQDFEMAGLPANGSTLGDRFHALPAELRLHIFSFLICQPVKWNIRHKEDCDSEPPRLDGEAYGHWPKLKPAFDTCIRCCTGHWHTVLPLWKRHDPIRLTWRNPWRSRWAPEVTNEFMGSDCWDEHMRPRPCPQGVKSAVEKDALRCLCARRQNLEVMLVCKQWREEAGRLFYSGNVFAFEDATTFVSFVDSLPDQWRKLVTKLSVLSHRPVRPNHIMSEDAQVEHLLSYFGSSKAMSPLWSALRRLPALSYLELDALLLTRVHIVKCLLRLGLTNLRSIRFTLPRVSFWDPNSDKKPMQYVYPEYENPRFLVGGLAEEVAGATKGHRRAWLKQAGSVEAAVAREIDLQEPLLYGSATPRTGVQQPEAEWLVGEALHYDEDLEEWGRLWDRFGSAAKPVYAYLPTSGHRVEAVESQEEKGEDAEAEVPLVSDVDLTLFN</sequence>
<protein>
    <submittedName>
        <fullName evidence="1">Uncharacterized protein</fullName>
    </submittedName>
</protein>
<dbReference type="PANTHER" id="PTHR42085">
    <property type="entry name" value="F-BOX DOMAIN-CONTAINING PROTEIN"/>
    <property type="match status" value="1"/>
</dbReference>
<comment type="caution">
    <text evidence="1">The sequence shown here is derived from an EMBL/GenBank/DDBJ whole genome shotgun (WGS) entry which is preliminary data.</text>
</comment>
<keyword evidence="2" id="KW-1185">Reference proteome</keyword>
<gene>
    <name evidence="1" type="ORF">LTR09_010079</name>
</gene>
<organism evidence="1 2">
    <name type="scientific">Extremus antarcticus</name>
    <dbReference type="NCBI Taxonomy" id="702011"/>
    <lineage>
        <taxon>Eukaryota</taxon>
        <taxon>Fungi</taxon>
        <taxon>Dikarya</taxon>
        <taxon>Ascomycota</taxon>
        <taxon>Pezizomycotina</taxon>
        <taxon>Dothideomycetes</taxon>
        <taxon>Dothideomycetidae</taxon>
        <taxon>Mycosphaerellales</taxon>
        <taxon>Extremaceae</taxon>
        <taxon>Extremus</taxon>
    </lineage>
</organism>